<reference evidence="1 2" key="1">
    <citation type="submission" date="2020-12" db="EMBL/GenBank/DDBJ databases">
        <authorList>
            <person name="Shan Y."/>
        </authorList>
    </citation>
    <scope>NUCLEOTIDE SEQUENCE [LARGE SCALE GENOMIC DNA]</scope>
    <source>
        <strain evidence="2">csc3.9</strain>
    </source>
</reference>
<dbReference type="Proteomes" id="UP000596063">
    <property type="component" value="Chromosome"/>
</dbReference>
<evidence type="ECO:0000313" key="1">
    <source>
        <dbReference type="EMBL" id="QQD18426.1"/>
    </source>
</evidence>
<dbReference type="Pfam" id="PF06258">
    <property type="entry name" value="Mito_fiss_Elm1"/>
    <property type="match status" value="1"/>
</dbReference>
<gene>
    <name evidence="1" type="ORF">I6N98_00685</name>
</gene>
<accession>A0A7T4UQ88</accession>
<name>A0A7T4UQ88_9GAMM</name>
<evidence type="ECO:0000313" key="2">
    <source>
        <dbReference type="Proteomes" id="UP000596063"/>
    </source>
</evidence>
<organism evidence="1 2">
    <name type="scientific">Spongiibacter nanhainus</name>
    <dbReference type="NCBI Taxonomy" id="2794344"/>
    <lineage>
        <taxon>Bacteria</taxon>
        <taxon>Pseudomonadati</taxon>
        <taxon>Pseudomonadota</taxon>
        <taxon>Gammaproteobacteria</taxon>
        <taxon>Cellvibrionales</taxon>
        <taxon>Spongiibacteraceae</taxon>
        <taxon>Spongiibacter</taxon>
    </lineage>
</organism>
<keyword evidence="2" id="KW-1185">Reference proteome</keyword>
<dbReference type="EMBL" id="CP066167">
    <property type="protein sequence ID" value="QQD18426.1"/>
    <property type="molecule type" value="Genomic_DNA"/>
</dbReference>
<proteinExistence type="predicted"/>
<dbReference type="AlphaFoldDB" id="A0A7T4UQ88"/>
<dbReference type="KEGG" id="snan:I6N98_00685"/>
<sequence length="354" mass="38588">MRILVLYDGKLGHLSQSYGFAQLIASRFLGDVSVHTCSAKPRLKLLNKPLRKLAGLTPYLAFKTVLSSYHVEDALPDQTDIVISFGGNVVALNIALSQYWGAANIAIGNTYGLSPSLISVHATARGTAAANSVATGVALAKTDPGFCQRAGELLVHSAKAPLWTLLVGGDGSGYHYSEDDWQKLGQAMHSLSNRHGIRWLVSTSRRTHAKGVEILRRYATPQICEAAIWYGVSSTDSLDAYLGAGYRLFCTEDSMSMLSEAVAMSKPVVSLRPSETSTKRVHTAMLSHLEESGLIARESVDSVTMYQPRPFAPRRSYRAQLDDIYQQIADKLALPEFSATSDQRERSLTLLATH</sequence>
<dbReference type="RefSeq" id="WP_198569920.1">
    <property type="nucleotide sequence ID" value="NZ_CP066167.1"/>
</dbReference>
<dbReference type="InterPro" id="IPR009367">
    <property type="entry name" value="Elm1-like"/>
</dbReference>
<protein>
    <submittedName>
        <fullName evidence="1">Mitochondrial fission ELM1 family protein</fullName>
    </submittedName>
</protein>